<dbReference type="InterPro" id="IPR001034">
    <property type="entry name" value="DeoR_HTH"/>
</dbReference>
<dbReference type="FunFam" id="1.10.10.10:FF:000049">
    <property type="entry name" value="Heat-inducible transcription repressor HrcA"/>
    <property type="match status" value="1"/>
</dbReference>
<keyword evidence="4 6" id="KW-0804">Transcription</keyword>
<evidence type="ECO:0000256" key="4">
    <source>
        <dbReference type="ARBA" id="ARBA00023163"/>
    </source>
</evidence>
<dbReference type="AlphaFoldDB" id="A0A542SN68"/>
<dbReference type="SUPFAM" id="SSF55781">
    <property type="entry name" value="GAF domain-like"/>
    <property type="match status" value="1"/>
</dbReference>
<dbReference type="InterPro" id="IPR023120">
    <property type="entry name" value="WHTH_transcript_rep_HrcA_IDD"/>
</dbReference>
<comment type="similarity">
    <text evidence="6">Belongs to the HrcA family.</text>
</comment>
<evidence type="ECO:0000256" key="1">
    <source>
        <dbReference type="ARBA" id="ARBA00022491"/>
    </source>
</evidence>
<evidence type="ECO:0000256" key="6">
    <source>
        <dbReference type="HAMAP-Rule" id="MF_00081"/>
    </source>
</evidence>
<keyword evidence="10" id="KW-1185">Reference proteome</keyword>
<evidence type="ECO:0000256" key="2">
    <source>
        <dbReference type="ARBA" id="ARBA00023015"/>
    </source>
</evidence>
<gene>
    <name evidence="6" type="primary">hrcA</name>
    <name evidence="9" type="ORF">FB389_0589</name>
</gene>
<dbReference type="GO" id="GO:0003700">
    <property type="term" value="F:DNA-binding transcription factor activity"/>
    <property type="evidence" value="ECO:0007669"/>
    <property type="project" value="InterPro"/>
</dbReference>
<dbReference type="PANTHER" id="PTHR34824:SF1">
    <property type="entry name" value="HEAT-INDUCIBLE TRANSCRIPTION REPRESSOR HRCA"/>
    <property type="match status" value="1"/>
</dbReference>
<organism evidence="9 10">
    <name type="scientific">Rarobacter incanus</name>
    <dbReference type="NCBI Taxonomy" id="153494"/>
    <lineage>
        <taxon>Bacteria</taxon>
        <taxon>Bacillati</taxon>
        <taxon>Actinomycetota</taxon>
        <taxon>Actinomycetes</taxon>
        <taxon>Micrococcales</taxon>
        <taxon>Rarobacteraceae</taxon>
        <taxon>Rarobacter</taxon>
    </lineage>
</organism>
<dbReference type="NCBIfam" id="TIGR00331">
    <property type="entry name" value="hrcA"/>
    <property type="match status" value="1"/>
</dbReference>
<feature type="domain" description="Heat-inducible transcription repressor HrcA C-terminal" evidence="7">
    <location>
        <begin position="111"/>
        <end position="330"/>
    </location>
</feature>
<dbReference type="InterPro" id="IPR029016">
    <property type="entry name" value="GAF-like_dom_sf"/>
</dbReference>
<dbReference type="EMBL" id="VFNV01000001">
    <property type="protein sequence ID" value="TQK75945.1"/>
    <property type="molecule type" value="Genomic_DNA"/>
</dbReference>
<dbReference type="InterPro" id="IPR036388">
    <property type="entry name" value="WH-like_DNA-bd_sf"/>
</dbReference>
<proteinExistence type="inferred from homology"/>
<dbReference type="PANTHER" id="PTHR34824">
    <property type="entry name" value="HEAT-INDUCIBLE TRANSCRIPTION REPRESSOR HRCA"/>
    <property type="match status" value="1"/>
</dbReference>
<keyword evidence="1 6" id="KW-0678">Repressor</keyword>
<dbReference type="RefSeq" id="WP_246043486.1">
    <property type="nucleotide sequence ID" value="NZ_BAAATB010000008.1"/>
</dbReference>
<evidence type="ECO:0000256" key="5">
    <source>
        <dbReference type="ARBA" id="ARBA00055319"/>
    </source>
</evidence>
<dbReference type="Gene3D" id="3.30.450.40">
    <property type="match status" value="1"/>
</dbReference>
<dbReference type="InterPro" id="IPR002571">
    <property type="entry name" value="HrcA"/>
</dbReference>
<dbReference type="HAMAP" id="MF_00081">
    <property type="entry name" value="HrcA"/>
    <property type="match status" value="1"/>
</dbReference>
<dbReference type="Gene3D" id="3.30.390.60">
    <property type="entry name" value="Heat-inducible transcription repressor hrca homolog, domain 3"/>
    <property type="match status" value="1"/>
</dbReference>
<dbReference type="InterPro" id="IPR021153">
    <property type="entry name" value="HrcA_C"/>
</dbReference>
<dbReference type="Pfam" id="PF08220">
    <property type="entry name" value="HTH_DeoR"/>
    <property type="match status" value="1"/>
</dbReference>
<evidence type="ECO:0000256" key="3">
    <source>
        <dbReference type="ARBA" id="ARBA00023016"/>
    </source>
</evidence>
<evidence type="ECO:0000313" key="10">
    <source>
        <dbReference type="Proteomes" id="UP000316181"/>
    </source>
</evidence>
<accession>A0A542SN68</accession>
<evidence type="ECO:0000259" key="7">
    <source>
        <dbReference type="Pfam" id="PF01628"/>
    </source>
</evidence>
<dbReference type="Proteomes" id="UP000316181">
    <property type="component" value="Unassembled WGS sequence"/>
</dbReference>
<dbReference type="GO" id="GO:0045892">
    <property type="term" value="P:negative regulation of DNA-templated transcription"/>
    <property type="evidence" value="ECO:0007669"/>
    <property type="project" value="UniProtKB-UniRule"/>
</dbReference>
<dbReference type="Pfam" id="PF01628">
    <property type="entry name" value="HrcA"/>
    <property type="match status" value="1"/>
</dbReference>
<dbReference type="Gene3D" id="1.10.10.10">
    <property type="entry name" value="Winged helix-like DNA-binding domain superfamily/Winged helix DNA-binding domain"/>
    <property type="match status" value="1"/>
</dbReference>
<comment type="function">
    <text evidence="5 6">Negative regulator of class I heat shock genes (grpE-dnaK-dnaJ and groELS operons). Prevents heat-shock induction of these operons.</text>
</comment>
<keyword evidence="2 6" id="KW-0805">Transcription regulation</keyword>
<dbReference type="GO" id="GO:0003677">
    <property type="term" value="F:DNA binding"/>
    <property type="evidence" value="ECO:0007669"/>
    <property type="project" value="InterPro"/>
</dbReference>
<evidence type="ECO:0000313" key="9">
    <source>
        <dbReference type="EMBL" id="TQK75945.1"/>
    </source>
</evidence>
<dbReference type="SUPFAM" id="SSF46785">
    <property type="entry name" value="Winged helix' DNA-binding domain"/>
    <property type="match status" value="1"/>
</dbReference>
<comment type="caution">
    <text evidence="9">The sequence shown here is derived from an EMBL/GenBank/DDBJ whole genome shotgun (WGS) entry which is preliminary data.</text>
</comment>
<name>A0A542SN68_9MICO</name>
<protein>
    <recommendedName>
        <fullName evidence="6">Heat-inducible transcription repressor HrcA</fullName>
    </recommendedName>
</protein>
<dbReference type="InterPro" id="IPR036390">
    <property type="entry name" value="WH_DNA-bd_sf"/>
</dbReference>
<keyword evidence="3 6" id="KW-0346">Stress response</keyword>
<reference evidence="9 10" key="1">
    <citation type="submission" date="2019-06" db="EMBL/GenBank/DDBJ databases">
        <title>Sequencing the genomes of 1000 actinobacteria strains.</title>
        <authorList>
            <person name="Klenk H.-P."/>
        </authorList>
    </citation>
    <scope>NUCLEOTIDE SEQUENCE [LARGE SCALE GENOMIC DNA]</scope>
    <source>
        <strain evidence="9 10">DSM 10596</strain>
    </source>
</reference>
<evidence type="ECO:0000259" key="8">
    <source>
        <dbReference type="Pfam" id="PF08220"/>
    </source>
</evidence>
<feature type="domain" description="HTH deoR-type" evidence="8">
    <location>
        <begin position="22"/>
        <end position="69"/>
    </location>
</feature>
<dbReference type="PIRSF" id="PIRSF005485">
    <property type="entry name" value="HrcA"/>
    <property type="match status" value="1"/>
</dbReference>
<sequence length="346" mass="37086">MTDTGPRLTTAERRISVLRAVIEHYVATHEPVGSKSVAEGYRLGVSPATIRNDMAILEDEGLIAQPHTSAGRVPTDKGYRLFVDRLTTIKPMSASERRAVEAFLGGGIDLDDVIARSSQLLAQLTGQLAIVQYPSLRRSSLRHLELVALSADRLLVVIITDTGRVEQRITTLESQVTEEDLADLRGELNRAADGKRLPELATAINECAQAVRPAIRPLALGVAQTVLDALGEEREERIVAAGAANLADKIEFGGTLGPVLEALEEQVVLLRLLTEMAHDTAPVSVRIGKETQVDALAHASVVTSGYGHGADLVATISSIGPTHMNYPSTISAVRAIARYLSRFVAA</sequence>